<feature type="compositionally biased region" description="Low complexity" evidence="4">
    <location>
        <begin position="781"/>
        <end position="813"/>
    </location>
</feature>
<dbReference type="GO" id="GO:0005509">
    <property type="term" value="F:calcium ion binding"/>
    <property type="evidence" value="ECO:0007669"/>
    <property type="project" value="InterPro"/>
</dbReference>
<keyword evidence="2" id="KW-0677">Repeat</keyword>
<feature type="region of interest" description="Disordered" evidence="4">
    <location>
        <begin position="1263"/>
        <end position="1299"/>
    </location>
</feature>
<feature type="compositionally biased region" description="Acidic residues" evidence="4">
    <location>
        <begin position="1263"/>
        <end position="1272"/>
    </location>
</feature>
<dbReference type="PROSITE" id="PS00018">
    <property type="entry name" value="EF_HAND_1"/>
    <property type="match status" value="2"/>
</dbReference>
<dbReference type="PANTHER" id="PTHR10891">
    <property type="entry name" value="EF-HAND CALCIUM-BINDING DOMAIN CONTAINING PROTEIN"/>
    <property type="match status" value="1"/>
</dbReference>
<feature type="compositionally biased region" description="Polar residues" evidence="4">
    <location>
        <begin position="1008"/>
        <end position="1018"/>
    </location>
</feature>
<feature type="region of interest" description="Disordered" evidence="4">
    <location>
        <begin position="738"/>
        <end position="901"/>
    </location>
</feature>
<feature type="domain" description="EF-hand" evidence="5">
    <location>
        <begin position="8"/>
        <end position="43"/>
    </location>
</feature>
<dbReference type="VEuPathDB" id="TriTrypDB:C4B63_12g11"/>
<reference evidence="6 7" key="1">
    <citation type="journal article" date="2018" name="Microb. Genom.">
        <title>Expanding an expanded genome: long-read sequencing of Trypanosoma cruzi.</title>
        <authorList>
            <person name="Berna L."/>
            <person name="Rodriguez M."/>
            <person name="Chiribao M.L."/>
            <person name="Parodi-Talice A."/>
            <person name="Pita S."/>
            <person name="Rijo G."/>
            <person name="Alvarez-Valin F."/>
            <person name="Robello C."/>
        </authorList>
    </citation>
    <scope>NUCLEOTIDE SEQUENCE [LARGE SCALE GENOMIC DNA]</scope>
    <source>
        <strain evidence="6 7">TCC</strain>
    </source>
</reference>
<feature type="region of interest" description="Disordered" evidence="4">
    <location>
        <begin position="578"/>
        <end position="646"/>
    </location>
</feature>
<evidence type="ECO:0000256" key="2">
    <source>
        <dbReference type="ARBA" id="ARBA00022737"/>
    </source>
</evidence>
<feature type="compositionally biased region" description="Polar residues" evidence="4">
    <location>
        <begin position="602"/>
        <end position="612"/>
    </location>
</feature>
<dbReference type="InterPro" id="IPR011992">
    <property type="entry name" value="EF-hand-dom_pair"/>
</dbReference>
<dbReference type="VEuPathDB" id="TriTrypDB:C4B63_12g13"/>
<feature type="region of interest" description="Disordered" evidence="4">
    <location>
        <begin position="455"/>
        <end position="523"/>
    </location>
</feature>
<feature type="compositionally biased region" description="Polar residues" evidence="4">
    <location>
        <begin position="630"/>
        <end position="642"/>
    </location>
</feature>
<dbReference type="VEuPathDB" id="TriTrypDB:ECC02_004923"/>
<evidence type="ECO:0000256" key="1">
    <source>
        <dbReference type="ARBA" id="ARBA00022723"/>
    </source>
</evidence>
<dbReference type="VEuPathDB" id="TriTrypDB:Tc_MARK_2316"/>
<feature type="compositionally biased region" description="Low complexity" evidence="4">
    <location>
        <begin position="885"/>
        <end position="898"/>
    </location>
</feature>
<dbReference type="VEuPathDB" id="TriTrypDB:C3747_276g47"/>
<dbReference type="PROSITE" id="PS50222">
    <property type="entry name" value="EF_HAND_2"/>
    <property type="match status" value="2"/>
</dbReference>
<feature type="region of interest" description="Disordered" evidence="4">
    <location>
        <begin position="247"/>
        <end position="286"/>
    </location>
</feature>
<evidence type="ECO:0000313" key="7">
    <source>
        <dbReference type="Proteomes" id="UP000246078"/>
    </source>
</evidence>
<dbReference type="SMART" id="SM00054">
    <property type="entry name" value="EFh"/>
    <property type="match status" value="3"/>
</dbReference>
<evidence type="ECO:0000256" key="3">
    <source>
        <dbReference type="ARBA" id="ARBA00022837"/>
    </source>
</evidence>
<evidence type="ECO:0000259" key="5">
    <source>
        <dbReference type="PROSITE" id="PS50222"/>
    </source>
</evidence>
<comment type="caution">
    <text evidence="6">The sequence shown here is derived from an EMBL/GenBank/DDBJ whole genome shotgun (WGS) entry which is preliminary data.</text>
</comment>
<protein>
    <recommendedName>
        <fullName evidence="5">EF-hand domain-containing protein</fullName>
    </recommendedName>
</protein>
<dbReference type="VEuPathDB" id="TriTrypDB:TCSYLVIO_003540"/>
<dbReference type="VEuPathDB" id="TriTrypDB:TcG_04646"/>
<dbReference type="VEuPathDB" id="TriTrypDB:TCDM_06632"/>
<dbReference type="VEuPathDB" id="TriTrypDB:C4B63_12g12"/>
<dbReference type="VEuPathDB" id="TriTrypDB:TcCLB.511867.200"/>
<dbReference type="InterPro" id="IPR018247">
    <property type="entry name" value="EF_Hand_1_Ca_BS"/>
</dbReference>
<dbReference type="EMBL" id="PRFC01000276">
    <property type="protein sequence ID" value="PWU94566.1"/>
    <property type="molecule type" value="Genomic_DNA"/>
</dbReference>
<dbReference type="VEuPathDB" id="TriTrypDB:TcCL_ESM03930"/>
<keyword evidence="1" id="KW-0479">Metal-binding</keyword>
<dbReference type="InterPro" id="IPR002048">
    <property type="entry name" value="EF_hand_dom"/>
</dbReference>
<sequence length="1332" mass="145491">MSRQELTESIEQLESDLRALDRERSGFIPCEDFKVVLLRNGGSLAQVEALTEQFKVEGRGSVRYAALLDSMKQLAGDMTLSLLARDDDDSFGRRSASRFSDESDMKKGAIAAGISHERPQPYVISQVASCAEKSANYDSHHGAFKSSGDDKRNETFYSSCASPDAREPTGILLQSSASSHRFAIPRSRFTALAANGREHKAPLVTSGGANKSEFVERPVERTSFSSSRTSSVERMLQKAKECAFSRSTSQLSSGGLKKEASQEELSGRGYRGALRPPNNDSKGMMDAGKMETKGTSLKGPSAAAKTTTMIDTNRSLVQDTQLTSTSLPHNTSRVSHGTSISGLASRGGLISLREVFRLVDADQDGNVSLQEVWNAFHRRGIDISLLELAALADSLELDVSQMSDVSSTNAAAHDDRDRILNMVDFCMLVSRMRSSLIERIRRSALWVAAATEPSPPLVSSARCVTDSGRDRTDVRQRQNTEKDVATPGKPLPLMNPTSYDFMSPSQSPLSPPPPSSPPTEVMYRPKQQPLSHMDVNSFSPPPSVHTSLAFSHAIESSLASTPQGRSTAVAAVEHHLKSGSSVSVSPSPDSERPLLARVTPTRRANTSPSPHLSNAVRESEAKSFVEKQQKSVVMTASRSQSPHPYDLPIERGLQDEIELSAPMPYPQTTMNRSRIRQMSSPSVSLASSTTDAKIAGEATGLAKQDYAMLHREILARQRQRIEEEDFLRRLEQEFQEKYGDLMNENSAERTEDEPSPSPMNQPVDFSEKKPLNSVIRGAVVSNSGEARTRSSSSSLGNASPSGGEGAGNSNVGGRLLKPTASSLAHEHEKKFKYYPPRRAVSLSQGRGAIIRKTDTKDGNGNILTDTTPRRRNSNSGEEPTFMSENPQVVGKKPQQQQNSSIAASVFAHKTVPRAGVIRSVQPLVSPRNGVSARMHRNQPGGAEDGSSSDRLGGTRPGVVRVSLVPSLDGVRRRPGFPSEGARSTHEGADTSATRHNPPMPGIPPRPPTQLNASESDTSDANKTDPPELSQGILEKLYGKCSQLLSLCTNYDRSQDGFVSPKDLGRALYAVAPDLTEGEINELVRAGIINGCDGNRCHYTSLVGTLLVQESYVGLPDAVTSDEETPKKKVGAEGKKSVEMSSRAAAALSVPQPWIKEATPRVTIQSAMGNAEEFKLEERVRKGRIKMKRLLREELLGSCDGDYHRLRDAFFAYDDIRTGFIEEKVLRKCLVELFRNAKRVIPPWVMDRCVRLCRKPFEREMIDTADDENDADDDKNAPKRRKNAATAAAAARVVAPPPESREEAAARRRVHGIPKLLWGVLCDYRYLLEELRL</sequence>
<accession>A0A2V2VG22</accession>
<evidence type="ECO:0000256" key="4">
    <source>
        <dbReference type="SAM" id="MobiDB-lite"/>
    </source>
</evidence>
<name>A0A2V2VG22_TRYCR</name>
<feature type="compositionally biased region" description="Pro residues" evidence="4">
    <location>
        <begin position="997"/>
        <end position="1007"/>
    </location>
</feature>
<feature type="region of interest" description="Disordered" evidence="4">
    <location>
        <begin position="917"/>
        <end position="1028"/>
    </location>
</feature>
<keyword evidence="3" id="KW-0106">Calcium</keyword>
<dbReference type="VEuPathDB" id="TriTrypDB:TCDM_06631"/>
<feature type="compositionally biased region" description="Basic and acidic residues" evidence="4">
    <location>
        <begin position="617"/>
        <end position="629"/>
    </location>
</feature>
<organism evidence="6 7">
    <name type="scientific">Trypanosoma cruzi</name>
    <dbReference type="NCBI Taxonomy" id="5693"/>
    <lineage>
        <taxon>Eukaryota</taxon>
        <taxon>Discoba</taxon>
        <taxon>Euglenozoa</taxon>
        <taxon>Kinetoplastea</taxon>
        <taxon>Metakinetoplastina</taxon>
        <taxon>Trypanosomatida</taxon>
        <taxon>Trypanosomatidae</taxon>
        <taxon>Trypanosoma</taxon>
        <taxon>Schizotrypanum</taxon>
    </lineage>
</organism>
<feature type="compositionally biased region" description="Basic and acidic residues" evidence="4">
    <location>
        <begin position="467"/>
        <end position="484"/>
    </location>
</feature>
<evidence type="ECO:0000313" key="6">
    <source>
        <dbReference type="EMBL" id="PWU94566.1"/>
    </source>
</evidence>
<dbReference type="SUPFAM" id="SSF47473">
    <property type="entry name" value="EF-hand"/>
    <property type="match status" value="2"/>
</dbReference>
<dbReference type="VEuPathDB" id="TriTrypDB:TcBrA4_0091570"/>
<gene>
    <name evidence="6" type="ORF">C3747_276g47</name>
</gene>
<feature type="compositionally biased region" description="Low complexity" evidence="4">
    <location>
        <begin position="1283"/>
        <end position="1293"/>
    </location>
</feature>
<feature type="compositionally biased region" description="Low complexity" evidence="4">
    <location>
        <begin position="578"/>
        <end position="588"/>
    </location>
</feature>
<dbReference type="VEuPathDB" id="TriTrypDB:TcCL_ESM11990"/>
<dbReference type="Proteomes" id="UP000246078">
    <property type="component" value="Unassembled WGS sequence"/>
</dbReference>
<dbReference type="InterPro" id="IPR039647">
    <property type="entry name" value="EF_hand_pair_protein_CML-like"/>
</dbReference>
<proteinExistence type="predicted"/>
<feature type="domain" description="EF-hand" evidence="5">
    <location>
        <begin position="347"/>
        <end position="382"/>
    </location>
</feature>